<dbReference type="GO" id="GO:0051302">
    <property type="term" value="P:regulation of cell division"/>
    <property type="evidence" value="ECO:0007669"/>
    <property type="project" value="TreeGrafter"/>
</dbReference>
<reference evidence="9 10" key="1">
    <citation type="submission" date="2010-03" db="EMBL/GenBank/DDBJ databases">
        <authorList>
            <consortium name="The Broad Institute Genome Sequencing Platform"/>
            <person name="Ward D."/>
            <person name="Earl A."/>
            <person name="Feldgarden M."/>
            <person name="Gevers D."/>
            <person name="Young S."/>
            <person name="Zeng Q."/>
            <person name="Koehrsen M."/>
            <person name="Alvarado L."/>
            <person name="Berlin A.M."/>
            <person name="Borenstein D."/>
            <person name="Chapman S.B."/>
            <person name="Chen Z."/>
            <person name="Engels R."/>
            <person name="Freedman E."/>
            <person name="Gellesch M."/>
            <person name="Goldberg J."/>
            <person name="Griggs A."/>
            <person name="Gujja S."/>
            <person name="Heilman E.R."/>
            <person name="Heiman D.I."/>
            <person name="Hepburn T.A."/>
            <person name="Howarth C."/>
            <person name="Jen D."/>
            <person name="Larson L."/>
            <person name="Mehta T."/>
            <person name="Park D."/>
            <person name="Pearson M."/>
            <person name="Richards J."/>
            <person name="Roberts A."/>
            <person name="Saif S."/>
            <person name="Shea T.D."/>
            <person name="Shenoy N."/>
            <person name="Sisk P."/>
            <person name="Stolte C."/>
            <person name="Sykes S.N."/>
            <person name="Walk T."/>
            <person name="White J."/>
            <person name="Yandava C."/>
            <person name="Izard J."/>
            <person name="Baranova O.V."/>
            <person name="Blanton J.M."/>
            <person name="Tanner A.C."/>
            <person name="Dewhirst F."/>
            <person name="Haas B."/>
            <person name="Nusbaum C."/>
            <person name="Birren B."/>
        </authorList>
    </citation>
    <scope>NUCLEOTIDE SEQUENCE [LARGE SCALE GENOMIC DNA]</scope>
    <source>
        <strain evidence="9 10">ATCC 29453</strain>
    </source>
</reference>
<evidence type="ECO:0000256" key="3">
    <source>
        <dbReference type="ARBA" id="ARBA00022741"/>
    </source>
</evidence>
<dbReference type="GO" id="GO:0005524">
    <property type="term" value="F:ATP binding"/>
    <property type="evidence" value="ECO:0007669"/>
    <property type="project" value="UniProtKB-KW"/>
</dbReference>
<dbReference type="Proteomes" id="UP000017813">
    <property type="component" value="Unassembled WGS sequence"/>
</dbReference>
<keyword evidence="1" id="KW-0808">Transferase</keyword>
<keyword evidence="4" id="KW-0067">ATP-binding</keyword>
<dbReference type="PANTHER" id="PTHR39560">
    <property type="entry name" value="PROTEIN ADENYLYLTRANSFERASE FIC-RELATED"/>
    <property type="match status" value="1"/>
</dbReference>
<dbReference type="OrthoDB" id="9813719at2"/>
<dbReference type="STRING" id="641147.HMPREF9021_01352"/>
<feature type="domain" description="Fido" evidence="8">
    <location>
        <begin position="56"/>
        <end position="196"/>
    </location>
</feature>
<dbReference type="PROSITE" id="PS51459">
    <property type="entry name" value="FIDO"/>
    <property type="match status" value="1"/>
</dbReference>
<keyword evidence="10" id="KW-1185">Reference proteome</keyword>
<accession>V9HLX9</accession>
<gene>
    <name evidence="9" type="ORF">HMPREF9021_01352</name>
</gene>
<proteinExistence type="predicted"/>
<evidence type="ECO:0000259" key="8">
    <source>
        <dbReference type="PROSITE" id="PS51459"/>
    </source>
</evidence>
<comment type="catalytic activity">
    <reaction evidence="6">
        <text>L-threonyl-[protein] + ATP = 3-O-(5'-adenylyl)-L-threonyl-[protein] + diphosphate</text>
        <dbReference type="Rhea" id="RHEA:54292"/>
        <dbReference type="Rhea" id="RHEA-COMP:11060"/>
        <dbReference type="Rhea" id="RHEA-COMP:13847"/>
        <dbReference type="ChEBI" id="CHEBI:30013"/>
        <dbReference type="ChEBI" id="CHEBI:30616"/>
        <dbReference type="ChEBI" id="CHEBI:33019"/>
        <dbReference type="ChEBI" id="CHEBI:138113"/>
        <dbReference type="EC" id="2.7.7.108"/>
    </reaction>
</comment>
<dbReference type="SUPFAM" id="SSF140931">
    <property type="entry name" value="Fic-like"/>
    <property type="match status" value="1"/>
</dbReference>
<dbReference type="PANTHER" id="PTHR39560:SF1">
    <property type="entry name" value="PROTEIN ADENYLYLTRANSFERASE FIC-RELATED"/>
    <property type="match status" value="1"/>
</dbReference>
<keyword evidence="2" id="KW-0548">Nucleotidyltransferase</keyword>
<dbReference type="Pfam" id="PF02661">
    <property type="entry name" value="Fic"/>
    <property type="match status" value="1"/>
</dbReference>
<evidence type="ECO:0000256" key="7">
    <source>
        <dbReference type="ARBA" id="ARBA00048696"/>
    </source>
</evidence>
<dbReference type="HOGENOM" id="CLU_080158_0_2_4"/>
<comment type="catalytic activity">
    <reaction evidence="7">
        <text>L-tyrosyl-[protein] + ATP = O-(5'-adenylyl)-L-tyrosyl-[protein] + diphosphate</text>
        <dbReference type="Rhea" id="RHEA:54288"/>
        <dbReference type="Rhea" id="RHEA-COMP:10136"/>
        <dbReference type="Rhea" id="RHEA-COMP:13846"/>
        <dbReference type="ChEBI" id="CHEBI:30616"/>
        <dbReference type="ChEBI" id="CHEBI:33019"/>
        <dbReference type="ChEBI" id="CHEBI:46858"/>
        <dbReference type="ChEBI" id="CHEBI:83624"/>
        <dbReference type="EC" id="2.7.7.108"/>
    </reaction>
</comment>
<evidence type="ECO:0000256" key="6">
    <source>
        <dbReference type="ARBA" id="ARBA00047939"/>
    </source>
</evidence>
<dbReference type="KEGG" id="smur:BWP33_06685"/>
<dbReference type="AlphaFoldDB" id="V9HLX9"/>
<dbReference type="InterPro" id="IPR036597">
    <property type="entry name" value="Fido-like_dom_sf"/>
</dbReference>
<protein>
    <recommendedName>
        <fullName evidence="5">protein adenylyltransferase</fullName>
        <ecNumber evidence="5">2.7.7.108</ecNumber>
    </recommendedName>
</protein>
<evidence type="ECO:0000313" key="10">
    <source>
        <dbReference type="Proteomes" id="UP000017813"/>
    </source>
</evidence>
<dbReference type="EMBL" id="ADCY02000047">
    <property type="protein sequence ID" value="EFG30746.1"/>
    <property type="molecule type" value="Genomic_DNA"/>
</dbReference>
<dbReference type="GO" id="GO:0070733">
    <property type="term" value="F:AMPylase activity"/>
    <property type="evidence" value="ECO:0007669"/>
    <property type="project" value="UniProtKB-EC"/>
</dbReference>
<comment type="caution">
    <text evidence="9">The sequence shown here is derived from an EMBL/GenBank/DDBJ whole genome shotgun (WGS) entry which is preliminary data.</text>
</comment>
<evidence type="ECO:0000256" key="4">
    <source>
        <dbReference type="ARBA" id="ARBA00022840"/>
    </source>
</evidence>
<dbReference type="Gene3D" id="1.10.3290.10">
    <property type="entry name" value="Fido-like domain"/>
    <property type="match status" value="1"/>
</dbReference>
<evidence type="ECO:0000256" key="2">
    <source>
        <dbReference type="ARBA" id="ARBA00022695"/>
    </source>
</evidence>
<evidence type="ECO:0000313" key="9">
    <source>
        <dbReference type="EMBL" id="EFG30746.1"/>
    </source>
</evidence>
<dbReference type="EC" id="2.7.7.108" evidence="5"/>
<dbReference type="eggNOG" id="COG2184">
    <property type="taxonomic scope" value="Bacteria"/>
</dbReference>
<organism evidence="9 10">
    <name type="scientific">Simonsiella muelleri ATCC 29453</name>
    <dbReference type="NCBI Taxonomy" id="641147"/>
    <lineage>
        <taxon>Bacteria</taxon>
        <taxon>Pseudomonadati</taxon>
        <taxon>Pseudomonadota</taxon>
        <taxon>Betaproteobacteria</taxon>
        <taxon>Neisseriales</taxon>
        <taxon>Neisseriaceae</taxon>
        <taxon>Simonsiella</taxon>
    </lineage>
</organism>
<evidence type="ECO:0000256" key="5">
    <source>
        <dbReference type="ARBA" id="ARBA00034531"/>
    </source>
</evidence>
<reference evidence="9 10" key="2">
    <citation type="submission" date="2011-10" db="EMBL/GenBank/DDBJ databases">
        <title>The Genome Sequence of Simonsiella muelleri ATCC 29453.</title>
        <authorList>
            <consortium name="The Broad Institute Genome Sequencing Platform"/>
            <consortium name="The Broad Institute Genome Sequencing Center for Infectious Disease"/>
            <person name="Earl A."/>
            <person name="Ward D."/>
            <person name="Feldgarden M."/>
            <person name="Gevers D."/>
            <person name="Izard J."/>
            <person name="Baranova O.V."/>
            <person name="Blanton J.M."/>
            <person name="Tanner A.C."/>
            <person name="Dewhirst F."/>
            <person name="Young S.K."/>
            <person name="Zeng Q."/>
            <person name="Gargeya S."/>
            <person name="Fitzgerald M."/>
            <person name="Haas B."/>
            <person name="Abouelleil A."/>
            <person name="Alvarado L."/>
            <person name="Arachchi H.M."/>
            <person name="Berlin A."/>
            <person name="Brown A."/>
            <person name="Chapman S.B."/>
            <person name="Chen Z."/>
            <person name="Dunbar C."/>
            <person name="Freedman E."/>
            <person name="Gearin G."/>
            <person name="Goldberg J."/>
            <person name="Griggs A."/>
            <person name="Gujja S."/>
            <person name="Heiman D."/>
            <person name="Howarth C."/>
            <person name="Larson L."/>
            <person name="Lui A."/>
            <person name="MacDonald P.J.P."/>
            <person name="Montmayeur A."/>
            <person name="Murphy C."/>
            <person name="Neiman D."/>
            <person name="Pearson M."/>
            <person name="Priest M."/>
            <person name="Roberts A."/>
            <person name="Saif S."/>
            <person name="Shea T."/>
            <person name="Shenoy N."/>
            <person name="Sisk P."/>
            <person name="Stolte C."/>
            <person name="Sykes S."/>
            <person name="Wortman J."/>
            <person name="Nusbaum C."/>
            <person name="Birren B."/>
        </authorList>
    </citation>
    <scope>NUCLEOTIDE SEQUENCE [LARGE SCALE GENOMIC DNA]</scope>
    <source>
        <strain evidence="9 10">ATCC 29453</strain>
    </source>
</reference>
<dbReference type="RefSeq" id="WP_002642552.1">
    <property type="nucleotide sequence ID" value="NZ_CP019448.1"/>
</dbReference>
<name>V9HLX9_9NEIS</name>
<keyword evidence="3" id="KW-0547">Nucleotide-binding</keyword>
<evidence type="ECO:0000256" key="1">
    <source>
        <dbReference type="ARBA" id="ARBA00022679"/>
    </source>
</evidence>
<sequence length="199" mass="23032">MYNARLAHEQTVYDRLIIAGTPYFKNKMNLQGVELETFEARLVSIKTITRPTLTTFRLPEIQLLHKHLFSELYEWAGELRQYTTGRGEIPFCRPEFIVSFYGDVWRKLQNEQFLRGLNREDFAQRSAYYCSEFNAVHPFIEGNGRITRLLLQDLAATNGYRISMTALESDKGAWYAAMKAAFEAADTRLLAKLILSAME</sequence>
<dbReference type="InterPro" id="IPR003812">
    <property type="entry name" value="Fido"/>
</dbReference>